<name>A0A6L6QD65_9BURK</name>
<dbReference type="InterPro" id="IPR010998">
    <property type="entry name" value="Integrase_recombinase_N"/>
</dbReference>
<sequence length="368" mass="40750">MRITKGCYLGYRRMAADSPGTWLVRCRRPGGELVQTSVGALEQHRPHERFDKAVDAARAWYEANLPPDVARSGPMSVKEACADYLQHVRERKGDKPAEDLLERYRRWVWGDPIRKIELAMLTREHVSAFRRRMVEAPIKVGSAGKTRARSKDTVNRDLAALRAALNYAFAQGKVPTDAAWREPLKAFKGVSKRRDQYLDREQRRALIQAAPADLTLFLTGLAILPVRPGALATLCVRDFDVRLNVLTIGQDKSGRDRRIKLPPESAAILKTASEGKEPEAPLFTRSDGRAWNKDAWKGPIKDAVKAAGLPPSTTAYTLRHSVISDLVHGGLDLLTVAQISGTSVAMIEKHYGHLRADLAAIALAGLTL</sequence>
<dbReference type="AlphaFoldDB" id="A0A6L6QD65"/>
<dbReference type="OrthoDB" id="102994at2"/>
<dbReference type="Pfam" id="PF00589">
    <property type="entry name" value="Phage_integrase"/>
    <property type="match status" value="1"/>
</dbReference>
<accession>A0A6L6QD65</accession>
<evidence type="ECO:0000256" key="2">
    <source>
        <dbReference type="ARBA" id="ARBA00023125"/>
    </source>
</evidence>
<dbReference type="GO" id="GO:0003677">
    <property type="term" value="F:DNA binding"/>
    <property type="evidence" value="ECO:0007669"/>
    <property type="project" value="UniProtKB-KW"/>
</dbReference>
<dbReference type="InterPro" id="IPR002104">
    <property type="entry name" value="Integrase_catalytic"/>
</dbReference>
<dbReference type="RefSeq" id="WP_155453047.1">
    <property type="nucleotide sequence ID" value="NZ_WNKX01000003.1"/>
</dbReference>
<comment type="caution">
    <text evidence="5">The sequence shown here is derived from an EMBL/GenBank/DDBJ whole genome shotgun (WGS) entry which is preliminary data.</text>
</comment>
<dbReference type="GO" id="GO:0015074">
    <property type="term" value="P:DNA integration"/>
    <property type="evidence" value="ECO:0007669"/>
    <property type="project" value="UniProtKB-KW"/>
</dbReference>
<evidence type="ECO:0000313" key="6">
    <source>
        <dbReference type="Proteomes" id="UP000472320"/>
    </source>
</evidence>
<evidence type="ECO:0000256" key="1">
    <source>
        <dbReference type="ARBA" id="ARBA00022908"/>
    </source>
</evidence>
<dbReference type="PANTHER" id="PTHR30349:SF88">
    <property type="entry name" value="BLL1584 PROTEIN"/>
    <property type="match status" value="1"/>
</dbReference>
<dbReference type="Gene3D" id="1.10.150.130">
    <property type="match status" value="1"/>
</dbReference>
<dbReference type="Proteomes" id="UP000472320">
    <property type="component" value="Unassembled WGS sequence"/>
</dbReference>
<dbReference type="InterPro" id="IPR050090">
    <property type="entry name" value="Tyrosine_recombinase_XerCD"/>
</dbReference>
<feature type="domain" description="Tyr recombinase" evidence="4">
    <location>
        <begin position="193"/>
        <end position="364"/>
    </location>
</feature>
<dbReference type="InterPro" id="IPR013762">
    <property type="entry name" value="Integrase-like_cat_sf"/>
</dbReference>
<keyword evidence="2" id="KW-0238">DNA-binding</keyword>
<dbReference type="GO" id="GO:0006310">
    <property type="term" value="P:DNA recombination"/>
    <property type="evidence" value="ECO:0007669"/>
    <property type="project" value="UniProtKB-KW"/>
</dbReference>
<reference evidence="5 6" key="1">
    <citation type="submission" date="2019-11" db="EMBL/GenBank/DDBJ databases">
        <title>Type strains purchased from KCTC, JCM and DSMZ.</title>
        <authorList>
            <person name="Lu H."/>
        </authorList>
    </citation>
    <scope>NUCLEOTIDE SEQUENCE [LARGE SCALE GENOMIC DNA]</scope>
    <source>
        <strain evidence="5 6">JCM 31587</strain>
    </source>
</reference>
<dbReference type="EMBL" id="WNKX01000003">
    <property type="protein sequence ID" value="MTW10109.1"/>
    <property type="molecule type" value="Genomic_DNA"/>
</dbReference>
<dbReference type="Gene3D" id="1.10.443.10">
    <property type="entry name" value="Intergrase catalytic core"/>
    <property type="match status" value="1"/>
</dbReference>
<evidence type="ECO:0000256" key="3">
    <source>
        <dbReference type="ARBA" id="ARBA00023172"/>
    </source>
</evidence>
<gene>
    <name evidence="5" type="ORF">GM658_05795</name>
</gene>
<dbReference type="SUPFAM" id="SSF56349">
    <property type="entry name" value="DNA breaking-rejoining enzymes"/>
    <property type="match status" value="1"/>
</dbReference>
<keyword evidence="6" id="KW-1185">Reference proteome</keyword>
<organism evidence="5 6">
    <name type="scientific">Massilia eburnea</name>
    <dbReference type="NCBI Taxonomy" id="1776165"/>
    <lineage>
        <taxon>Bacteria</taxon>
        <taxon>Pseudomonadati</taxon>
        <taxon>Pseudomonadota</taxon>
        <taxon>Betaproteobacteria</taxon>
        <taxon>Burkholderiales</taxon>
        <taxon>Oxalobacteraceae</taxon>
        <taxon>Telluria group</taxon>
        <taxon>Massilia</taxon>
    </lineage>
</organism>
<keyword evidence="3" id="KW-0233">DNA recombination</keyword>
<dbReference type="PROSITE" id="PS51898">
    <property type="entry name" value="TYR_RECOMBINASE"/>
    <property type="match status" value="1"/>
</dbReference>
<protein>
    <submittedName>
        <fullName evidence="5">Tyrosine-type recombinase/integrase</fullName>
    </submittedName>
</protein>
<dbReference type="PANTHER" id="PTHR30349">
    <property type="entry name" value="PHAGE INTEGRASE-RELATED"/>
    <property type="match status" value="1"/>
</dbReference>
<evidence type="ECO:0000313" key="5">
    <source>
        <dbReference type="EMBL" id="MTW10109.1"/>
    </source>
</evidence>
<dbReference type="InterPro" id="IPR011010">
    <property type="entry name" value="DNA_brk_join_enz"/>
</dbReference>
<evidence type="ECO:0000259" key="4">
    <source>
        <dbReference type="PROSITE" id="PS51898"/>
    </source>
</evidence>
<keyword evidence="1" id="KW-0229">DNA integration</keyword>
<proteinExistence type="predicted"/>